<dbReference type="EMBL" id="MN740118">
    <property type="protein sequence ID" value="QHT88503.1"/>
    <property type="molecule type" value="Genomic_DNA"/>
</dbReference>
<dbReference type="GO" id="GO:0005634">
    <property type="term" value="C:nucleus"/>
    <property type="evidence" value="ECO:0007669"/>
    <property type="project" value="TreeGrafter"/>
</dbReference>
<keyword evidence="1" id="KW-0175">Coiled coil</keyword>
<reference evidence="2" key="1">
    <citation type="journal article" date="2020" name="Nature">
        <title>Giant virus diversity and host interactions through global metagenomics.</title>
        <authorList>
            <person name="Schulz F."/>
            <person name="Roux S."/>
            <person name="Paez-Espino D."/>
            <person name="Jungbluth S."/>
            <person name="Walsh D.A."/>
            <person name="Denef V.J."/>
            <person name="McMahon K.D."/>
            <person name="Konstantinidis K.T."/>
            <person name="Eloe-Fadrosh E.A."/>
            <person name="Kyrpides N.C."/>
            <person name="Woyke T."/>
        </authorList>
    </citation>
    <scope>NUCLEOTIDE SEQUENCE</scope>
    <source>
        <strain evidence="2">GVMAG-M-3300023184-51</strain>
    </source>
</reference>
<protein>
    <recommendedName>
        <fullName evidence="3">Ribosomal RNA methyltransferase FtsJ domain-containing protein</fullName>
    </recommendedName>
</protein>
<dbReference type="GO" id="GO:0005737">
    <property type="term" value="C:cytoplasm"/>
    <property type="evidence" value="ECO:0007669"/>
    <property type="project" value="TreeGrafter"/>
</dbReference>
<dbReference type="InterPro" id="IPR050851">
    <property type="entry name" value="mRNA_Cap_2O-Ribose_MeTrfase"/>
</dbReference>
<evidence type="ECO:0000313" key="2">
    <source>
        <dbReference type="EMBL" id="QHT88503.1"/>
    </source>
</evidence>
<proteinExistence type="predicted"/>
<evidence type="ECO:0008006" key="3">
    <source>
        <dbReference type="Google" id="ProtNLM"/>
    </source>
</evidence>
<evidence type="ECO:0000256" key="1">
    <source>
        <dbReference type="SAM" id="Coils"/>
    </source>
</evidence>
<feature type="coiled-coil region" evidence="1">
    <location>
        <begin position="373"/>
        <end position="425"/>
    </location>
</feature>
<organism evidence="2">
    <name type="scientific">viral metagenome</name>
    <dbReference type="NCBI Taxonomy" id="1070528"/>
    <lineage>
        <taxon>unclassified sequences</taxon>
        <taxon>metagenomes</taxon>
        <taxon>organismal metagenomes</taxon>
    </lineage>
</organism>
<dbReference type="AlphaFoldDB" id="A0A6C0I8W0"/>
<dbReference type="GO" id="GO:0006370">
    <property type="term" value="P:7-methylguanosine mRNA capping"/>
    <property type="evidence" value="ECO:0007669"/>
    <property type="project" value="TreeGrafter"/>
</dbReference>
<dbReference type="PANTHER" id="PTHR16121">
    <property type="entry name" value="CAP-SPECIFIC MRNA (NUCLEOSIDE-2'-O-)-METHYLTRANSFERASE 1-RELATED"/>
    <property type="match status" value="1"/>
</dbReference>
<name>A0A6C0I8W0_9ZZZZ</name>
<dbReference type="GO" id="GO:0004483">
    <property type="term" value="F:methyltransferase cap1 activity"/>
    <property type="evidence" value="ECO:0007669"/>
    <property type="project" value="TreeGrafter"/>
</dbReference>
<sequence length="429" mass="50792">MNYYIIPKNSFNIKINLLINSEQITPFISYSLIHFLNEIYSQLLNIENDNTGETTLEFINKIVNPFEFIHTNVPGSFLSVSKVKPSSNIFFELMEVLQVCNIIEMLSFKKQIHISHITRNHSSTNYLMDMLRENNIDMISNYIFDYESLCEKFIAPPEININNNNKINKSDLFIFEFDETDYMNTDKYIKNMILVLYIVAKYQESNGICIIKMDNIFYKTIVDILFIFSAIYERVLIIKPSISKITKGERYLICKNLNMDILNNSRLLVQLDEYVKPNLNNKSINNINVQSLIKNDIPYYFSNKIEEANAVIGQQQLEAFDQILNIFKNKNRNEKIEILKRNHIQKCIQWCEKNQLPHNKFIDKLNMFLNVKKDELGLEKENDEIELERDKDEIELEKEKDEIELEKEKDENMLYNNLLDEIDETNKLI</sequence>
<accession>A0A6C0I8W0</accession>
<dbReference type="Gene3D" id="3.40.50.12760">
    <property type="match status" value="1"/>
</dbReference>